<dbReference type="Pfam" id="PF09976">
    <property type="entry name" value="TPR_21"/>
    <property type="match status" value="1"/>
</dbReference>
<keyword evidence="4" id="KW-1185">Reference proteome</keyword>
<feature type="domain" description="Ancillary SecYEG translocon subunit/Cell division coordinator CpoB TPR" evidence="2">
    <location>
        <begin position="20"/>
        <end position="196"/>
    </location>
</feature>
<dbReference type="Proteomes" id="UP001237448">
    <property type="component" value="Unassembled WGS sequence"/>
</dbReference>
<evidence type="ECO:0000313" key="3">
    <source>
        <dbReference type="EMBL" id="MDQ0393549.1"/>
    </source>
</evidence>
<accession>A0ABU0FG12</accession>
<dbReference type="EMBL" id="JAUSVK010000001">
    <property type="protein sequence ID" value="MDQ0393549.1"/>
    <property type="molecule type" value="Genomic_DNA"/>
</dbReference>
<evidence type="ECO:0000259" key="2">
    <source>
        <dbReference type="Pfam" id="PF09976"/>
    </source>
</evidence>
<sequence length="221" mass="23868">MTDIFQEVHEDMRRERAQRLWARYSKYVVGAALLVVAGVGAWTAYQRYAQQQADADGSRFQDAVALSQAGKTADAAAALSQIEKDGTGGYRLLARFRLAAETATDNVADGIKAYDALAADGSVDPLLQGLAKIRAGYLMVDDASYADIAARIEPLAGADQPWRHSAREILGLAAWKAKDLANASKWYQAVITDRDVPAALRQRADVMLQLIASDQPVKAGS</sequence>
<evidence type="ECO:0000313" key="4">
    <source>
        <dbReference type="Proteomes" id="UP001237448"/>
    </source>
</evidence>
<dbReference type="InterPro" id="IPR018704">
    <property type="entry name" value="SecYEG/CpoB_TPR"/>
</dbReference>
<protein>
    <recommendedName>
        <fullName evidence="2">Ancillary SecYEG translocon subunit/Cell division coordinator CpoB TPR domain-containing protein</fullName>
    </recommendedName>
</protein>
<keyword evidence="1" id="KW-1133">Transmembrane helix</keyword>
<keyword evidence="1" id="KW-0812">Transmembrane</keyword>
<proteinExistence type="predicted"/>
<reference evidence="3 4" key="1">
    <citation type="submission" date="2023-07" db="EMBL/GenBank/DDBJ databases">
        <title>Genomic Encyclopedia of Type Strains, Phase IV (KMG-IV): sequencing the most valuable type-strain genomes for metagenomic binning, comparative biology and taxonomic classification.</title>
        <authorList>
            <person name="Goeker M."/>
        </authorList>
    </citation>
    <scope>NUCLEOTIDE SEQUENCE [LARGE SCALE GENOMIC DNA]</scope>
    <source>
        <strain evidence="3 4">DSM 5896</strain>
    </source>
</reference>
<dbReference type="RefSeq" id="WP_307429024.1">
    <property type="nucleotide sequence ID" value="NZ_JAUSVK010000001.1"/>
</dbReference>
<evidence type="ECO:0000256" key="1">
    <source>
        <dbReference type="SAM" id="Phobius"/>
    </source>
</evidence>
<comment type="caution">
    <text evidence="3">The sequence shown here is derived from an EMBL/GenBank/DDBJ whole genome shotgun (WGS) entry which is preliminary data.</text>
</comment>
<organism evidence="3 4">
    <name type="scientific">Labrys monachus</name>
    <dbReference type="NCBI Taxonomy" id="217067"/>
    <lineage>
        <taxon>Bacteria</taxon>
        <taxon>Pseudomonadati</taxon>
        <taxon>Pseudomonadota</taxon>
        <taxon>Alphaproteobacteria</taxon>
        <taxon>Hyphomicrobiales</taxon>
        <taxon>Xanthobacteraceae</taxon>
        <taxon>Labrys</taxon>
    </lineage>
</organism>
<feature type="transmembrane region" description="Helical" evidence="1">
    <location>
        <begin position="24"/>
        <end position="45"/>
    </location>
</feature>
<name>A0ABU0FG12_9HYPH</name>
<gene>
    <name evidence="3" type="ORF">J3R73_003341</name>
</gene>
<keyword evidence="1" id="KW-0472">Membrane</keyword>